<dbReference type="CDD" id="cd02440">
    <property type="entry name" value="AdoMet_MTases"/>
    <property type="match status" value="1"/>
</dbReference>
<dbReference type="GO" id="GO:0008168">
    <property type="term" value="F:methyltransferase activity"/>
    <property type="evidence" value="ECO:0007669"/>
    <property type="project" value="UniProtKB-KW"/>
</dbReference>
<dbReference type="PANTHER" id="PTHR43861">
    <property type="entry name" value="TRANS-ACONITATE 2-METHYLTRANSFERASE-RELATED"/>
    <property type="match status" value="1"/>
</dbReference>
<dbReference type="PANTHER" id="PTHR43861:SF1">
    <property type="entry name" value="TRANS-ACONITATE 2-METHYLTRANSFERASE"/>
    <property type="match status" value="1"/>
</dbReference>
<proteinExistence type="predicted"/>
<evidence type="ECO:0000256" key="1">
    <source>
        <dbReference type="ARBA" id="ARBA00022603"/>
    </source>
</evidence>
<keyword evidence="5" id="KW-1185">Reference proteome</keyword>
<dbReference type="SUPFAM" id="SSF53335">
    <property type="entry name" value="S-adenosyl-L-methionine-dependent methyltransferases"/>
    <property type="match status" value="1"/>
</dbReference>
<dbReference type="EMBL" id="SIXH01000191">
    <property type="protein sequence ID" value="TBO57803.1"/>
    <property type="molecule type" value="Genomic_DNA"/>
</dbReference>
<keyword evidence="1 4" id="KW-0489">Methyltransferase</keyword>
<dbReference type="Pfam" id="PF13649">
    <property type="entry name" value="Methyltransf_25"/>
    <property type="match status" value="1"/>
</dbReference>
<keyword evidence="2 4" id="KW-0808">Transferase</keyword>
<sequence length="290" mass="31245">MAHQSHRHHHSASEPGEPHMAALLDLDAEVLHAHLSEAAAWLADLTGDVPVRRILDLGCGTGAGTFTLLRRFEEAEALAVDASPQLLHHLRDRARDLGVADRVRTVEADLDAAWPAIDGMDVVWASASLHHLADPDRALREVFTALRPGGLLAVAELDGLPRFLPDDLGIGRPGLEARCRATLTHRQAGTLPHLGADWGPHLSRAGFAIEAERPVTIALEPPLPRSAGRYAQTVLSSMRAGLDGLLSTDDLSVLDLLIDDDGPESVLRRGDLTVRTERTVWLARRPAVAG</sequence>
<accession>A0A4Q9HS17</accession>
<evidence type="ECO:0000313" key="4">
    <source>
        <dbReference type="EMBL" id="TBO57803.1"/>
    </source>
</evidence>
<dbReference type="RefSeq" id="WP_131124358.1">
    <property type="nucleotide sequence ID" value="NZ_SIXH01000191.1"/>
</dbReference>
<evidence type="ECO:0000259" key="3">
    <source>
        <dbReference type="Pfam" id="PF13649"/>
    </source>
</evidence>
<protein>
    <submittedName>
        <fullName evidence="4">Class I SAM-dependent methyltransferase</fullName>
    </submittedName>
</protein>
<feature type="domain" description="Methyltransferase" evidence="3">
    <location>
        <begin position="54"/>
        <end position="150"/>
    </location>
</feature>
<dbReference type="InterPro" id="IPR029063">
    <property type="entry name" value="SAM-dependent_MTases_sf"/>
</dbReference>
<dbReference type="AlphaFoldDB" id="A0A4Q9HS17"/>
<dbReference type="Gene3D" id="3.40.50.150">
    <property type="entry name" value="Vaccinia Virus protein VP39"/>
    <property type="match status" value="1"/>
</dbReference>
<dbReference type="Proteomes" id="UP000292452">
    <property type="component" value="Unassembled WGS sequence"/>
</dbReference>
<dbReference type="GO" id="GO:0032259">
    <property type="term" value="P:methylation"/>
    <property type="evidence" value="ECO:0007669"/>
    <property type="project" value="UniProtKB-KW"/>
</dbReference>
<organism evidence="4 5">
    <name type="scientific">Streptomyces kasugaensis</name>
    <dbReference type="NCBI Taxonomy" id="1946"/>
    <lineage>
        <taxon>Bacteria</taxon>
        <taxon>Bacillati</taxon>
        <taxon>Actinomycetota</taxon>
        <taxon>Actinomycetes</taxon>
        <taxon>Kitasatosporales</taxon>
        <taxon>Streptomycetaceae</taxon>
        <taxon>Streptomyces</taxon>
    </lineage>
</organism>
<evidence type="ECO:0000256" key="2">
    <source>
        <dbReference type="ARBA" id="ARBA00022679"/>
    </source>
</evidence>
<comment type="caution">
    <text evidence="4">The sequence shown here is derived from an EMBL/GenBank/DDBJ whole genome shotgun (WGS) entry which is preliminary data.</text>
</comment>
<gene>
    <name evidence="4" type="ORF">EYS09_20765</name>
</gene>
<dbReference type="InterPro" id="IPR041698">
    <property type="entry name" value="Methyltransf_25"/>
</dbReference>
<reference evidence="4 5" key="1">
    <citation type="submission" date="2019-02" db="EMBL/GenBank/DDBJ databases">
        <title>Draft Genome Sequence of Streptomyces sp. AM-2504, identified by 16S rRNA comparative analysis as a Streptomyces Kasugaensis strain.</title>
        <authorList>
            <person name="Napolioni V."/>
            <person name="Giuliodori A.M."/>
            <person name="Spurio R."/>
            <person name="Fabbretti A."/>
        </authorList>
    </citation>
    <scope>NUCLEOTIDE SEQUENCE [LARGE SCALE GENOMIC DNA]</scope>
    <source>
        <strain evidence="4 5">AM-2504</strain>
    </source>
</reference>
<evidence type="ECO:0000313" key="5">
    <source>
        <dbReference type="Proteomes" id="UP000292452"/>
    </source>
</evidence>
<dbReference type="GO" id="GO:0017000">
    <property type="term" value="P:antibiotic biosynthetic process"/>
    <property type="evidence" value="ECO:0007669"/>
    <property type="project" value="UniProtKB-ARBA"/>
</dbReference>
<name>A0A4Q9HS17_STRKA</name>